<dbReference type="Proteomes" id="UP000070458">
    <property type="component" value="Unassembled WGS sequence"/>
</dbReference>
<reference evidence="3 4" key="1">
    <citation type="submission" date="2016-01" db="EMBL/GenBank/DDBJ databases">
        <title>Highly variable Streptococcus oralis are common among viridans streptococci isolated from primates.</title>
        <authorList>
            <person name="Denapaite D."/>
            <person name="Rieger M."/>
            <person name="Koendgen S."/>
            <person name="Brueckner R."/>
            <person name="Ochigava I."/>
            <person name="Kappeler P."/>
            <person name="Maetz-Rensing K."/>
            <person name="Leendertz F."/>
            <person name="Hakenbeck R."/>
        </authorList>
    </citation>
    <scope>NUCLEOTIDE SEQUENCE [LARGE SCALE GENOMIC DNA]</scope>
    <source>
        <strain evidence="3 4">DD26</strain>
    </source>
</reference>
<name>A0A139PQM4_STRMT</name>
<keyword evidence="2" id="KW-0812">Transmembrane</keyword>
<evidence type="ECO:0000313" key="3">
    <source>
        <dbReference type="EMBL" id="KXT92615.1"/>
    </source>
</evidence>
<keyword evidence="2" id="KW-1133">Transmembrane helix</keyword>
<gene>
    <name evidence="3" type="ORF">SMIDD26_01159</name>
</gene>
<feature type="compositionally biased region" description="Polar residues" evidence="1">
    <location>
        <begin position="73"/>
        <end position="82"/>
    </location>
</feature>
<feature type="transmembrane region" description="Helical" evidence="2">
    <location>
        <begin position="31"/>
        <end position="49"/>
    </location>
</feature>
<evidence type="ECO:0000256" key="1">
    <source>
        <dbReference type="SAM" id="MobiDB-lite"/>
    </source>
</evidence>
<keyword evidence="2" id="KW-0472">Membrane</keyword>
<dbReference type="AlphaFoldDB" id="A0A139PQM4"/>
<sequence length="231" mass="25997">MKRKIYYGLSIFFGLGIIGSFSQLQLGMEQFVPNLVMSLLLSGLFLWLAKREEKRSISGRTNKHKTETKFKNTESQSKNNETQSKKVNKKLNVYEPTHIILKRIFDINKDTGDIRLMNKEVINIKEITSYELVQNDNVVSKGGLGASVAGGLLFGGIGAIVGSQVGAKHTRQKISIFRIKLITTDFNRPVLYVDLLPLGKMYTDTIMYKTTLEKADKVLSVLYNLSSDIKV</sequence>
<evidence type="ECO:0000256" key="2">
    <source>
        <dbReference type="SAM" id="Phobius"/>
    </source>
</evidence>
<feature type="transmembrane region" description="Helical" evidence="2">
    <location>
        <begin position="5"/>
        <end position="25"/>
    </location>
</feature>
<comment type="caution">
    <text evidence="3">The sequence shown here is derived from an EMBL/GenBank/DDBJ whole genome shotgun (WGS) entry which is preliminary data.</text>
</comment>
<dbReference type="EMBL" id="LQOD01000268">
    <property type="protein sequence ID" value="KXT92615.1"/>
    <property type="molecule type" value="Genomic_DNA"/>
</dbReference>
<evidence type="ECO:0000313" key="4">
    <source>
        <dbReference type="Proteomes" id="UP000070458"/>
    </source>
</evidence>
<organism evidence="3 4">
    <name type="scientific">Streptococcus mitis</name>
    <dbReference type="NCBI Taxonomy" id="28037"/>
    <lineage>
        <taxon>Bacteria</taxon>
        <taxon>Bacillati</taxon>
        <taxon>Bacillota</taxon>
        <taxon>Bacilli</taxon>
        <taxon>Lactobacillales</taxon>
        <taxon>Streptococcaceae</taxon>
        <taxon>Streptococcus</taxon>
        <taxon>Streptococcus mitis group</taxon>
    </lineage>
</organism>
<accession>A0A139PQM4</accession>
<protein>
    <submittedName>
        <fullName evidence="3">Uncharacterized protein</fullName>
    </submittedName>
</protein>
<proteinExistence type="predicted"/>
<dbReference type="PATRIC" id="fig|28037.233.peg.1356"/>
<feature type="region of interest" description="Disordered" evidence="1">
    <location>
        <begin position="57"/>
        <end position="87"/>
    </location>
</feature>
<dbReference type="RefSeq" id="WP_061439544.1">
    <property type="nucleotide sequence ID" value="NZ_KQ970288.1"/>
</dbReference>